<dbReference type="InterPro" id="IPR013011">
    <property type="entry name" value="PTS_EIIB_2"/>
</dbReference>
<dbReference type="InterPro" id="IPR036634">
    <property type="entry name" value="PRD_sf"/>
</dbReference>
<keyword evidence="4" id="KW-0597">Phosphoprotein</keyword>
<dbReference type="CDD" id="cd05568">
    <property type="entry name" value="PTS_IIB_bgl_like"/>
    <property type="match status" value="1"/>
</dbReference>
<dbReference type="Gene3D" id="3.40.930.10">
    <property type="entry name" value="Mannitol-specific EII, Chain A"/>
    <property type="match status" value="1"/>
</dbReference>
<keyword evidence="6" id="KW-0598">Phosphotransferase system</keyword>
<comment type="function">
    <text evidence="11">The phosphoenolpyruvate-dependent sugar phosphotransferase system (sugar PTS), a major carbohydrate active transport system, catalyzes the phosphorylation of incoming sugar substrates concomitantly with their translocation across the cell membrane. The enzyme II UlaABC PTS system is involved in ascorbate transport.</text>
</comment>
<dbReference type="Gene3D" id="1.10.1790.10">
    <property type="entry name" value="PRD domain"/>
    <property type="match status" value="1"/>
</dbReference>
<gene>
    <name evidence="17" type="ORF">P7D69_21065</name>
</gene>
<keyword evidence="8" id="KW-0805">Transcription regulation</keyword>
<dbReference type="GO" id="GO:0003700">
    <property type="term" value="F:DNA-binding transcription factor activity"/>
    <property type="evidence" value="ECO:0007669"/>
    <property type="project" value="InterPro"/>
</dbReference>
<dbReference type="GO" id="GO:0009401">
    <property type="term" value="P:phosphoenolpyruvate-dependent sugar phosphotransferase system"/>
    <property type="evidence" value="ECO:0007669"/>
    <property type="project" value="UniProtKB-KW"/>
</dbReference>
<dbReference type="PROSITE" id="PS51094">
    <property type="entry name" value="PTS_EIIA_TYPE_2"/>
    <property type="match status" value="1"/>
</dbReference>
<dbReference type="PROSITE" id="PS51099">
    <property type="entry name" value="PTS_EIIB_TYPE_2"/>
    <property type="match status" value="1"/>
</dbReference>
<keyword evidence="7" id="KW-0418">Kinase</keyword>
<dbReference type="InterPro" id="IPR018356">
    <property type="entry name" value="Tscrpt_reg_HTH_DeoR_CS"/>
</dbReference>
<evidence type="ECO:0000256" key="2">
    <source>
        <dbReference type="ARBA" id="ARBA00022448"/>
    </source>
</evidence>
<protein>
    <recommendedName>
        <fullName evidence="12">Ascorbate-specific PTS system EIIA component</fullName>
    </recommendedName>
    <alternativeName>
        <fullName evidence="13">Ascorbate-specific phosphotransferase enzyme IIA component</fullName>
    </alternativeName>
</protein>
<accession>A0AAW8TGD3</accession>
<evidence type="ECO:0000256" key="11">
    <source>
        <dbReference type="ARBA" id="ARBA00037387"/>
    </source>
</evidence>
<dbReference type="InterPro" id="IPR016152">
    <property type="entry name" value="PTrfase/Anion_transptr"/>
</dbReference>
<keyword evidence="10" id="KW-0804">Transcription</keyword>
<feature type="domain" description="PTS EIIB type-2" evidence="15">
    <location>
        <begin position="406"/>
        <end position="493"/>
    </location>
</feature>
<evidence type="ECO:0000256" key="12">
    <source>
        <dbReference type="ARBA" id="ARBA00041175"/>
    </source>
</evidence>
<dbReference type="SUPFAM" id="SSF55804">
    <property type="entry name" value="Phoshotransferase/anion transport protein"/>
    <property type="match status" value="1"/>
</dbReference>
<reference evidence="17" key="1">
    <citation type="submission" date="2023-03" db="EMBL/GenBank/DDBJ databases">
        <authorList>
            <person name="Shen W."/>
            <person name="Cai J."/>
        </authorList>
    </citation>
    <scope>NUCLEOTIDE SEQUENCE</scope>
    <source>
        <strain evidence="17">Y15</strain>
    </source>
</reference>
<evidence type="ECO:0000256" key="13">
    <source>
        <dbReference type="ARBA" id="ARBA00042072"/>
    </source>
</evidence>
<name>A0AAW8TGD3_9ENTE</name>
<feature type="domain" description="PRD" evidence="16">
    <location>
        <begin position="290"/>
        <end position="400"/>
    </location>
</feature>
<dbReference type="SUPFAM" id="SSF63520">
    <property type="entry name" value="PTS-regulatory domain, PRD"/>
    <property type="match status" value="1"/>
</dbReference>
<keyword evidence="3" id="KW-0963">Cytoplasm</keyword>
<comment type="subcellular location">
    <subcellularLocation>
        <location evidence="1">Cytoplasm</location>
    </subcellularLocation>
</comment>
<evidence type="ECO:0000259" key="15">
    <source>
        <dbReference type="PROSITE" id="PS51099"/>
    </source>
</evidence>
<dbReference type="EMBL" id="JARPXL010000050">
    <property type="protein sequence ID" value="MDT2546824.1"/>
    <property type="molecule type" value="Genomic_DNA"/>
</dbReference>
<evidence type="ECO:0000256" key="8">
    <source>
        <dbReference type="ARBA" id="ARBA00023015"/>
    </source>
</evidence>
<dbReference type="SUPFAM" id="SSF52794">
    <property type="entry name" value="PTS system IIB component-like"/>
    <property type="match status" value="1"/>
</dbReference>
<dbReference type="InterPro" id="IPR002178">
    <property type="entry name" value="PTS_EIIA_type-2_dom"/>
</dbReference>
<dbReference type="GO" id="GO:0016301">
    <property type="term" value="F:kinase activity"/>
    <property type="evidence" value="ECO:0007669"/>
    <property type="project" value="UniProtKB-KW"/>
</dbReference>
<evidence type="ECO:0000256" key="7">
    <source>
        <dbReference type="ARBA" id="ARBA00022777"/>
    </source>
</evidence>
<dbReference type="InterPro" id="IPR011608">
    <property type="entry name" value="PRD"/>
</dbReference>
<dbReference type="PROSITE" id="PS00894">
    <property type="entry name" value="HTH_DEOR_1"/>
    <property type="match status" value="1"/>
</dbReference>
<dbReference type="Pfam" id="PF00359">
    <property type="entry name" value="PTS_EIIA_2"/>
    <property type="match status" value="1"/>
</dbReference>
<sequence length="703" mass="82091">MNTKDLKLLETIVRSHVTNSQQLKSLVHFSTRQITYSIKKINDELSLHGLSLIKRSNSGEWLYEANDLQKLLIYMNQAMVFKEGAIPEYINDDLAYSEIRRYSELLFILANPKKVTTQEIMAFIGISKNTARNDFSKIKKELPPDYTLIFDPQNGYMIESSMAKLHTLLLEVFNYLFERHATVNRFESLFSEEREFVGFFIHTYEQTFKLKFSDNSLTKLYYLIGLSLSSFKRRTKGQIDFSYDLQELDEFQMIRSCIDQHYQHAEIAIDYEWLTLLFLSFNTISNEFEILDSRIYQVIMEMITLFQSKSAIRISNKEELTNRLMNHLRPAIYRIRYELPFEIDDLAEIVKENHEVSAVLNFVKESIVPLEAFLRKTIPETELYLISVYFCSELLNSSIIETPVRKKAIVVCSNGLIMANVMAKTLKEIFPDIQFVASSSVREMDKFVEDVDLIFSNQPLKSEIPLYIIQPIMNEEEKNRLRNRVLIDFSTNNISKETRNLTEIIKRYSAVQNEESLQTDIERFLINYANSLIYLDRQSKQAQKISFVELLVSEGIILVSTKQLTWQNAMELSCQPLLKEQVINQNYQTILMSQMADEEAYYFLNNRIAIPHSSPENGVIKGGCSLLISVDPIIFPGNRPIHFISPFAIGKKENYLLAINQLLQLSKDEEYQQEILLCTTEDEVRKKIKNFLRRKQYVNNEFS</sequence>
<evidence type="ECO:0000256" key="5">
    <source>
        <dbReference type="ARBA" id="ARBA00022679"/>
    </source>
</evidence>
<dbReference type="RefSeq" id="WP_060805108.1">
    <property type="nucleotide sequence ID" value="NZ_JARPXL010000050.1"/>
</dbReference>
<proteinExistence type="predicted"/>
<dbReference type="PANTHER" id="PTHR36203">
    <property type="entry name" value="ASCORBATE-SPECIFIC PTS SYSTEM EIIA COMPONENT"/>
    <property type="match status" value="1"/>
</dbReference>
<dbReference type="Proteomes" id="UP001254770">
    <property type="component" value="Unassembled WGS sequence"/>
</dbReference>
<evidence type="ECO:0000313" key="18">
    <source>
        <dbReference type="Proteomes" id="UP001254770"/>
    </source>
</evidence>
<keyword evidence="9" id="KW-0238">DNA-binding</keyword>
<dbReference type="GO" id="GO:0003677">
    <property type="term" value="F:DNA binding"/>
    <property type="evidence" value="ECO:0007669"/>
    <property type="project" value="UniProtKB-KW"/>
</dbReference>
<keyword evidence="5" id="KW-0808">Transferase</keyword>
<dbReference type="InterPro" id="IPR001034">
    <property type="entry name" value="DeoR_HTH"/>
</dbReference>
<organism evidence="17 18">
    <name type="scientific">Enterococcus raffinosus</name>
    <dbReference type="NCBI Taxonomy" id="71452"/>
    <lineage>
        <taxon>Bacteria</taxon>
        <taxon>Bacillati</taxon>
        <taxon>Bacillota</taxon>
        <taxon>Bacilli</taxon>
        <taxon>Lactobacillales</taxon>
        <taxon>Enterococcaceae</taxon>
        <taxon>Enterococcus</taxon>
    </lineage>
</organism>
<evidence type="ECO:0000313" key="17">
    <source>
        <dbReference type="EMBL" id="MDT2546824.1"/>
    </source>
</evidence>
<dbReference type="PROSITE" id="PS51372">
    <property type="entry name" value="PRD_2"/>
    <property type="match status" value="1"/>
</dbReference>
<dbReference type="Pfam" id="PF00874">
    <property type="entry name" value="PRD"/>
    <property type="match status" value="1"/>
</dbReference>
<dbReference type="Pfam" id="PF08220">
    <property type="entry name" value="HTH_DeoR"/>
    <property type="match status" value="1"/>
</dbReference>
<evidence type="ECO:0000256" key="3">
    <source>
        <dbReference type="ARBA" id="ARBA00022490"/>
    </source>
</evidence>
<dbReference type="GO" id="GO:0005737">
    <property type="term" value="C:cytoplasm"/>
    <property type="evidence" value="ECO:0007669"/>
    <property type="project" value="UniProtKB-SubCell"/>
</dbReference>
<keyword evidence="2" id="KW-0813">Transport</keyword>
<feature type="domain" description="PTS EIIA type-2" evidence="14">
    <location>
        <begin position="549"/>
        <end position="691"/>
    </location>
</feature>
<dbReference type="AlphaFoldDB" id="A0AAW8TGD3"/>
<dbReference type="InterPro" id="IPR036095">
    <property type="entry name" value="PTS_EIIB-like_sf"/>
</dbReference>
<evidence type="ECO:0000256" key="9">
    <source>
        <dbReference type="ARBA" id="ARBA00023125"/>
    </source>
</evidence>
<evidence type="ECO:0000256" key="6">
    <source>
        <dbReference type="ARBA" id="ARBA00022683"/>
    </source>
</evidence>
<evidence type="ECO:0000256" key="10">
    <source>
        <dbReference type="ARBA" id="ARBA00023163"/>
    </source>
</evidence>
<evidence type="ECO:0000256" key="4">
    <source>
        <dbReference type="ARBA" id="ARBA00022553"/>
    </source>
</evidence>
<dbReference type="PANTHER" id="PTHR36203:SF1">
    <property type="entry name" value="ASCORBATE-SPECIFIC PTS SYSTEM EIIA COMPONENT"/>
    <property type="match status" value="1"/>
</dbReference>
<dbReference type="Gene3D" id="3.40.50.2300">
    <property type="match status" value="1"/>
</dbReference>
<keyword evidence="17" id="KW-0762">Sugar transport</keyword>
<evidence type="ECO:0000259" key="16">
    <source>
        <dbReference type="PROSITE" id="PS51372"/>
    </source>
</evidence>
<dbReference type="InterPro" id="IPR051351">
    <property type="entry name" value="Ascorbate-PTS_EIIA_comp"/>
</dbReference>
<dbReference type="GO" id="GO:0008982">
    <property type="term" value="F:protein-N(PI)-phosphohistidine-sugar phosphotransferase activity"/>
    <property type="evidence" value="ECO:0007669"/>
    <property type="project" value="InterPro"/>
</dbReference>
<evidence type="ECO:0000259" key="14">
    <source>
        <dbReference type="PROSITE" id="PS51094"/>
    </source>
</evidence>
<comment type="caution">
    <text evidence="17">The sequence shown here is derived from an EMBL/GenBank/DDBJ whole genome shotgun (WGS) entry which is preliminary data.</text>
</comment>
<evidence type="ECO:0000256" key="1">
    <source>
        <dbReference type="ARBA" id="ARBA00004496"/>
    </source>
</evidence>